<keyword evidence="16" id="KW-1185">Reference proteome</keyword>
<keyword evidence="15" id="KW-0969">Cilium</keyword>
<evidence type="ECO:0000256" key="12">
    <source>
        <dbReference type="ARBA" id="ARBA00025078"/>
    </source>
</evidence>
<keyword evidence="9 13" id="KW-1133">Transmembrane helix</keyword>
<dbReference type="HOGENOM" id="CLU_041013_1_2_5"/>
<evidence type="ECO:0000256" key="10">
    <source>
        <dbReference type="ARBA" id="ARBA00023136"/>
    </source>
</evidence>
<dbReference type="MEROPS" id="N06.A01"/>
<feature type="transmembrane region" description="Helical" evidence="13">
    <location>
        <begin position="34"/>
        <end position="52"/>
    </location>
</feature>
<dbReference type="Gene3D" id="3.40.1690.10">
    <property type="entry name" value="secretion proteins EscU"/>
    <property type="match status" value="1"/>
</dbReference>
<reference evidence="16" key="2">
    <citation type="submission" date="2007-04" db="EMBL/GenBank/DDBJ databases">
        <title>Complete genome sequence of the nitrogen-fixing bacterium Azorhizobium caulinodans ORS571.</title>
        <authorList>
            <person name="Lee K.B."/>
            <person name="Backer P.D."/>
            <person name="Aono T."/>
            <person name="Liu C.T."/>
            <person name="Suzuki S."/>
            <person name="Suzuki T."/>
            <person name="Kaneko T."/>
            <person name="Yamada M."/>
            <person name="Tabata S."/>
            <person name="Kupfer D.M."/>
            <person name="Najar F.Z."/>
            <person name="Wiley G.B."/>
            <person name="Roe B."/>
            <person name="Binnewies T."/>
            <person name="Ussery D."/>
            <person name="Vereecke D."/>
            <person name="Gevers D."/>
            <person name="Holsters M."/>
            <person name="Oyaizu H."/>
        </authorList>
    </citation>
    <scope>NUCLEOTIDE SEQUENCE [LARGE SCALE GENOMIC DNA]</scope>
    <source>
        <strain evidence="16">ATCC 43989 / DSM 5975 / JCM 20966 / LMG 6465 / NBRC 14845 / NCIMB 13405 / ORS 571</strain>
    </source>
</reference>
<comment type="similarity">
    <text evidence="2 13">Belongs to the type III secretion exporter family.</text>
</comment>
<keyword evidence="6 13" id="KW-0812">Transmembrane</keyword>
<dbReference type="SUPFAM" id="SSF160544">
    <property type="entry name" value="EscU C-terminal domain-like"/>
    <property type="match status" value="1"/>
</dbReference>
<keyword evidence="5 13" id="KW-1003">Cell membrane</keyword>
<keyword evidence="15" id="KW-0966">Cell projection</keyword>
<evidence type="ECO:0000256" key="3">
    <source>
        <dbReference type="ARBA" id="ARBA00021622"/>
    </source>
</evidence>
<dbReference type="PRINTS" id="PR00950">
    <property type="entry name" value="TYPE3IMSPROT"/>
</dbReference>
<dbReference type="FunFam" id="3.40.1690.10:FF:000001">
    <property type="entry name" value="Flagellar biosynthetic protein FlhB"/>
    <property type="match status" value="1"/>
</dbReference>
<evidence type="ECO:0000256" key="5">
    <source>
        <dbReference type="ARBA" id="ARBA00022475"/>
    </source>
</evidence>
<evidence type="ECO:0000256" key="14">
    <source>
        <dbReference type="SAM" id="MobiDB-lite"/>
    </source>
</evidence>
<dbReference type="InterPro" id="IPR029025">
    <property type="entry name" value="T3SS_substrate_exporter_C"/>
</dbReference>
<proteinExistence type="inferred from homology"/>
<protein>
    <recommendedName>
        <fullName evidence="3 13">Flagellar biosynthetic protein FlhB</fullName>
    </recommendedName>
</protein>
<organism evidence="15 16">
    <name type="scientific">Azorhizobium caulinodans (strain ATCC 43989 / DSM 5975 / JCM 20966 / LMG 6465 / NBRC 14845 / NCIMB 13405 / ORS 571)</name>
    <dbReference type="NCBI Taxonomy" id="438753"/>
    <lineage>
        <taxon>Bacteria</taxon>
        <taxon>Pseudomonadati</taxon>
        <taxon>Pseudomonadota</taxon>
        <taxon>Alphaproteobacteria</taxon>
        <taxon>Hyphomicrobiales</taxon>
        <taxon>Xanthobacteraceae</taxon>
        <taxon>Azorhizobium</taxon>
    </lineage>
</organism>
<reference evidence="15 16" key="3">
    <citation type="journal article" date="2008" name="BMC Genomics">
        <title>The genome of the versatile nitrogen fixer Azorhizobium caulinodans ORS571.</title>
        <authorList>
            <person name="Lee KB."/>
            <person name="Backer P.D."/>
            <person name="Aono T."/>
            <person name="Liu CT."/>
            <person name="Suzuki S."/>
            <person name="Suzuki T."/>
            <person name="Kaneko T."/>
            <person name="Yamada M."/>
            <person name="Tabata S."/>
            <person name="Kupfer D.M."/>
            <person name="Najar F.Z."/>
            <person name="Wiley G.B."/>
            <person name="Roe B."/>
            <person name="Binnewies T.T."/>
            <person name="Ussery D.W."/>
            <person name="D'Haeze W."/>
            <person name="Herder J.D."/>
            <person name="Gevers D."/>
            <person name="Vereecke D."/>
            <person name="Holsters M."/>
            <person name="Oyaizu H."/>
        </authorList>
    </citation>
    <scope>NUCLEOTIDE SEQUENCE [LARGE SCALE GENOMIC DNA]</scope>
    <source>
        <strain evidence="16">ATCC 43989 / DSM 5975 / JCM 20966 / LMG 6465 / NBRC 14845 / NCIMB 13405 / ORS 571</strain>
    </source>
</reference>
<sequence>MSDDTDKESKTEEATERKVSDALEKGNVPYSRETALFASLLGILGVLTFFVVNPVRILTVELTHFLDNPAGFTLAGSDDAIALAWGVLLLMGQVLLPAVLLLAAAGLAASLFQNTPRLVLNRIQPQFSRIDPMKGWTRIFSRDGGIEFGKSAFKLVVVAVICGVLLMSERDKVMNAMYSDPLLMPSVILSLATRLISAVCVATIVLVALDLVWSRFHWRAELRMTKQEVKEEMKQQEGDPMVKARMRSLAQQRARQRMMSSVPKATLVVANPTHYAIALYYDRQKGGAPQVVAKGTDLIALKIREIAERCSIPVIEDKPLARAMYDAVEVDQWIPPEFYKPVAKILYFIYSRGTNAAKQ</sequence>
<dbReference type="Pfam" id="PF01312">
    <property type="entry name" value="Bac_export_2"/>
    <property type="match status" value="1"/>
</dbReference>
<evidence type="ECO:0000256" key="7">
    <source>
        <dbReference type="ARBA" id="ARBA00022795"/>
    </source>
</evidence>
<reference evidence="15 16" key="4">
    <citation type="journal article" date="2009" name="Appl. Environ. Microbiol.">
        <title>Comparative genome-wide transcriptional profiling of Azorhizobium caulinodans ORS571 grown under free-living and symbiotic conditions.</title>
        <authorList>
            <person name="Tsukada S."/>
            <person name="Aono T."/>
            <person name="Akiba N."/>
            <person name="Lee KB."/>
            <person name="Liu CT."/>
            <person name="Toyazaki H."/>
            <person name="Oyaizu H."/>
        </authorList>
    </citation>
    <scope>NUCLEOTIDE SEQUENCE [LARGE SCALE GENOMIC DNA]</scope>
    <source>
        <strain evidence="16">ATCC 43989 / DSM 5975 / JCM 20966 / LMG 6465 / NBRC 14845 / NCIMB 13405 / ORS 571</strain>
    </source>
</reference>
<dbReference type="PANTHER" id="PTHR30531">
    <property type="entry name" value="FLAGELLAR BIOSYNTHETIC PROTEIN FLHB"/>
    <property type="match status" value="1"/>
</dbReference>
<dbReference type="EMBL" id="AP009384">
    <property type="protein sequence ID" value="BAF86637.1"/>
    <property type="molecule type" value="Genomic_DNA"/>
</dbReference>
<evidence type="ECO:0000313" key="16">
    <source>
        <dbReference type="Proteomes" id="UP000000270"/>
    </source>
</evidence>
<keyword evidence="8 13" id="KW-0653">Protein transport</keyword>
<keyword evidence="11 13" id="KW-1006">Bacterial flagellum protein export</keyword>
<dbReference type="GO" id="GO:0009306">
    <property type="term" value="P:protein secretion"/>
    <property type="evidence" value="ECO:0007669"/>
    <property type="project" value="InterPro"/>
</dbReference>
<evidence type="ECO:0000256" key="6">
    <source>
        <dbReference type="ARBA" id="ARBA00022692"/>
    </source>
</evidence>
<dbReference type="InterPro" id="IPR006135">
    <property type="entry name" value="T3SS_substrate_exporter"/>
</dbReference>
<evidence type="ECO:0000256" key="1">
    <source>
        <dbReference type="ARBA" id="ARBA00004651"/>
    </source>
</evidence>
<evidence type="ECO:0000256" key="9">
    <source>
        <dbReference type="ARBA" id="ARBA00022989"/>
    </source>
</evidence>
<accession>A8IPK5</accession>
<evidence type="ECO:0000256" key="8">
    <source>
        <dbReference type="ARBA" id="ARBA00022927"/>
    </source>
</evidence>
<evidence type="ECO:0000256" key="4">
    <source>
        <dbReference type="ARBA" id="ARBA00022448"/>
    </source>
</evidence>
<evidence type="ECO:0000256" key="2">
    <source>
        <dbReference type="ARBA" id="ARBA00010690"/>
    </source>
</evidence>
<keyword evidence="4 13" id="KW-0813">Transport</keyword>
<dbReference type="Proteomes" id="UP000000270">
    <property type="component" value="Chromosome"/>
</dbReference>
<dbReference type="Gene3D" id="6.10.250.2080">
    <property type="match status" value="1"/>
</dbReference>
<dbReference type="KEGG" id="azc:AZC_0639"/>
<feature type="region of interest" description="Disordered" evidence="14">
    <location>
        <begin position="1"/>
        <end position="20"/>
    </location>
</feature>
<dbReference type="GO" id="GO:0005886">
    <property type="term" value="C:plasma membrane"/>
    <property type="evidence" value="ECO:0007669"/>
    <property type="project" value="UniProtKB-SubCell"/>
</dbReference>
<comment type="function">
    <text evidence="12 13">Required for formation of the rod structure in the basal body of the flagellar apparatus. Together with FliI and FliH, may constitute the export apparatus of flagellin.</text>
</comment>
<feature type="compositionally biased region" description="Basic and acidic residues" evidence="14">
    <location>
        <begin position="7"/>
        <end position="20"/>
    </location>
</feature>
<evidence type="ECO:0000256" key="11">
    <source>
        <dbReference type="ARBA" id="ARBA00023225"/>
    </source>
</evidence>
<name>A8IPK5_AZOC5</name>
<comment type="subcellular location">
    <subcellularLocation>
        <location evidence="1">Cell membrane</location>
        <topology evidence="1">Multi-pass membrane protein</topology>
    </subcellularLocation>
</comment>
<dbReference type="RefSeq" id="WP_012169170.1">
    <property type="nucleotide sequence ID" value="NC_009937.1"/>
</dbReference>
<dbReference type="STRING" id="438753.AZC_0639"/>
<dbReference type="InterPro" id="IPR006136">
    <property type="entry name" value="FlhB"/>
</dbReference>
<reference evidence="15 16" key="6">
    <citation type="journal article" date="2011" name="Appl. Environ. Microbiol.">
        <title>Involvement of the azorhizobial chromosome partition gene (parA) in the onset of bacteroid differentiation during Sesbania rostrata stem nodule development.</title>
        <authorList>
            <person name="Liu CT."/>
            <person name="Lee KB."/>
            <person name="Wang YS."/>
            <person name="Peng MH."/>
            <person name="Lee KT."/>
            <person name="Suzuki S."/>
            <person name="Suzuki T."/>
            <person name="Oyaizu H."/>
        </authorList>
    </citation>
    <scope>NUCLEOTIDE SEQUENCE [LARGE SCALE GENOMIC DNA]</scope>
    <source>
        <strain evidence="16">ATCC 43989 / DSM 5975 / JCM 20966 / LMG 6465 / NBRC 14845 / NCIMB 13405 / ORS 571</strain>
    </source>
</reference>
<feature type="transmembrane region" description="Helical" evidence="13">
    <location>
        <begin position="151"/>
        <end position="168"/>
    </location>
</feature>
<feature type="transmembrane region" description="Helical" evidence="13">
    <location>
        <begin position="188"/>
        <end position="213"/>
    </location>
</feature>
<gene>
    <name evidence="13" type="primary">flhB</name>
    <name evidence="15" type="ordered locus">AZC_0639</name>
</gene>
<dbReference type="NCBIfam" id="TIGR00328">
    <property type="entry name" value="flhB"/>
    <property type="match status" value="1"/>
</dbReference>
<feature type="transmembrane region" description="Helical" evidence="13">
    <location>
        <begin position="82"/>
        <end position="112"/>
    </location>
</feature>
<reference evidence="15 16" key="5">
    <citation type="journal article" date="2010" name="Appl. Environ. Microbiol.">
        <title>phrR-like gene praR of Azorhizobium caulinodans ORS571 is essential for symbiosis with Sesbania rostrata and is involved in expression of reb genes.</title>
        <authorList>
            <person name="Akiba N."/>
            <person name="Aono T."/>
            <person name="Toyazaki H."/>
            <person name="Sato S."/>
            <person name="Oyaizu H."/>
        </authorList>
    </citation>
    <scope>NUCLEOTIDE SEQUENCE [LARGE SCALE GENOMIC DNA]</scope>
    <source>
        <strain evidence="16">ATCC 43989 / DSM 5975 / JCM 20966 / LMG 6465 / NBRC 14845 / NCIMB 13405 / ORS 571</strain>
    </source>
</reference>
<dbReference type="PANTHER" id="PTHR30531:SF12">
    <property type="entry name" value="FLAGELLAR BIOSYNTHETIC PROTEIN FLHB"/>
    <property type="match status" value="1"/>
</dbReference>
<keyword evidence="15" id="KW-0282">Flagellum</keyword>
<dbReference type="eggNOG" id="COG1377">
    <property type="taxonomic scope" value="Bacteria"/>
</dbReference>
<dbReference type="AlphaFoldDB" id="A8IPK5"/>
<reference evidence="15 16" key="1">
    <citation type="journal article" date="2007" name="Appl. Environ. Microbiol.">
        <title>Rhizobial factors required for stem nodule maturation and maintenance in Sesbania rostrata-Azorhizobium caulinodans ORS571 symbiosis.</title>
        <authorList>
            <person name="Suzuki S."/>
            <person name="Aono T."/>
            <person name="Lee KB."/>
            <person name="Suzuki T."/>
            <person name="Liu CT."/>
            <person name="Miwa H."/>
            <person name="Wakao S."/>
            <person name="Iki T."/>
            <person name="Oyaizu H."/>
        </authorList>
    </citation>
    <scope>NUCLEOTIDE SEQUENCE [LARGE SCALE GENOMIC DNA]</scope>
    <source>
        <strain evidence="16">ATCC 43989 / DSM 5975 / JCM 20966 / LMG 6465 / NBRC 14845 / NCIMB 13405 / ORS 571</strain>
    </source>
</reference>
<dbReference type="GO" id="GO:0044780">
    <property type="term" value="P:bacterial-type flagellum assembly"/>
    <property type="evidence" value="ECO:0007669"/>
    <property type="project" value="InterPro"/>
</dbReference>
<keyword evidence="7 13" id="KW-1005">Bacterial flagellum biogenesis</keyword>
<evidence type="ECO:0000313" key="15">
    <source>
        <dbReference type="EMBL" id="BAF86637.1"/>
    </source>
</evidence>
<evidence type="ECO:0000256" key="13">
    <source>
        <dbReference type="RuleBase" id="RU364091"/>
    </source>
</evidence>
<keyword evidence="10 13" id="KW-0472">Membrane</keyword>